<dbReference type="Proteomes" id="UP000245464">
    <property type="component" value="Chromosome 6"/>
</dbReference>
<sequence>MLLPTYMDIKEGLFFLSMHTASSSWLYDGLIVALSTLSALDEIKDSEVVGINLCAKEETQKARAIKYPGN</sequence>
<organism evidence="1 3">
    <name type="scientific">Pyrenophora tritici-repentis</name>
    <dbReference type="NCBI Taxonomy" id="45151"/>
    <lineage>
        <taxon>Eukaryota</taxon>
        <taxon>Fungi</taxon>
        <taxon>Dikarya</taxon>
        <taxon>Ascomycota</taxon>
        <taxon>Pezizomycotina</taxon>
        <taxon>Dothideomycetes</taxon>
        <taxon>Pleosporomycetidae</taxon>
        <taxon>Pleosporales</taxon>
        <taxon>Pleosporineae</taxon>
        <taxon>Pleosporaceae</taxon>
        <taxon>Pyrenophora</taxon>
    </lineage>
</organism>
<keyword evidence="4" id="KW-1185">Reference proteome</keyword>
<reference evidence="2" key="3">
    <citation type="journal article" date="2022" name="bioRxiv">
        <title>A global pangenome for the wheat fungal pathogen Pyrenophora tritici-repentis and prediction of effector protein structural homology.</title>
        <authorList>
            <person name="Moolhuijzen P."/>
            <person name="See P.T."/>
            <person name="Shi G."/>
            <person name="Powell H.R."/>
            <person name="Cockram J."/>
            <person name="Jorgensen L.N."/>
            <person name="Benslimane H."/>
            <person name="Strelkov S.E."/>
            <person name="Turner J."/>
            <person name="Liu Z."/>
            <person name="Moffat C.S."/>
        </authorList>
    </citation>
    <scope>NUCLEOTIDE SEQUENCE</scope>
    <source>
        <strain evidence="2">86-124</strain>
    </source>
</reference>
<proteinExistence type="predicted"/>
<protein>
    <submittedName>
        <fullName evidence="1">Uncharacterized protein</fullName>
    </submittedName>
</protein>
<dbReference type="EMBL" id="NRDI02000017">
    <property type="protein sequence ID" value="KAI1510272.1"/>
    <property type="molecule type" value="Genomic_DNA"/>
</dbReference>
<dbReference type="AlphaFoldDB" id="A0A2W1E182"/>
<reference evidence="2" key="2">
    <citation type="submission" date="2021-05" db="EMBL/GenBank/DDBJ databases">
        <authorList>
            <person name="Moolhuijzen P.M."/>
            <person name="Moffat C.S."/>
        </authorList>
    </citation>
    <scope>NUCLEOTIDE SEQUENCE</scope>
    <source>
        <strain evidence="2">86-124</strain>
    </source>
</reference>
<comment type="caution">
    <text evidence="1">The sequence shown here is derived from an EMBL/GenBank/DDBJ whole genome shotgun (WGS) entry which is preliminary data.</text>
</comment>
<reference evidence="1 3" key="1">
    <citation type="journal article" date="2018" name="BMC Genomics">
        <title>Comparative genomics of the wheat fungal pathogen Pyrenophora tritici-repentis reveals chromosomal variations and genome plasticity.</title>
        <authorList>
            <person name="Moolhuijzen P."/>
            <person name="See P.T."/>
            <person name="Hane J.K."/>
            <person name="Shi G."/>
            <person name="Liu Z."/>
            <person name="Oliver R.P."/>
            <person name="Moffat C.S."/>
        </authorList>
    </citation>
    <scope>NUCLEOTIDE SEQUENCE [LARGE SCALE GENOMIC DNA]</scope>
    <source>
        <strain evidence="1">M4</strain>
    </source>
</reference>
<evidence type="ECO:0000313" key="2">
    <source>
        <dbReference type="EMBL" id="KAI1510272.1"/>
    </source>
</evidence>
<reference evidence="4" key="4">
    <citation type="journal article" date="2022" name="Microb. Genom.">
        <title>A global pangenome for the wheat fungal pathogen Pyrenophora tritici-repentis and prediction of effector protein structural homology.</title>
        <authorList>
            <person name="Moolhuijzen P.M."/>
            <person name="See P.T."/>
            <person name="Shi G."/>
            <person name="Powell H.R."/>
            <person name="Cockram J."/>
            <person name="Jorgensen L.N."/>
            <person name="Benslimane H."/>
            <person name="Strelkov S.E."/>
            <person name="Turner J."/>
            <person name="Liu Z."/>
            <person name="Moffat C.S."/>
        </authorList>
    </citation>
    <scope>NUCLEOTIDE SEQUENCE [LARGE SCALE GENOMIC DNA]</scope>
</reference>
<gene>
    <name evidence="2" type="ORF">Ptr86124_010718</name>
    <name evidence="1" type="ORF">PtrM4_120320</name>
</gene>
<evidence type="ECO:0000313" key="4">
    <source>
        <dbReference type="Proteomes" id="UP000249757"/>
    </source>
</evidence>
<name>A0A2W1E182_9PLEO</name>
<evidence type="ECO:0000313" key="3">
    <source>
        <dbReference type="Proteomes" id="UP000245464"/>
    </source>
</evidence>
<evidence type="ECO:0000313" key="1">
    <source>
        <dbReference type="EMBL" id="KAF7569617.1"/>
    </source>
</evidence>
<dbReference type="EMBL" id="NQIK02000006">
    <property type="protein sequence ID" value="KAF7569617.1"/>
    <property type="molecule type" value="Genomic_DNA"/>
</dbReference>
<accession>A0A2W1E182</accession>
<dbReference type="Proteomes" id="UP000249757">
    <property type="component" value="Unassembled WGS sequence"/>
</dbReference>